<name>A0ACD5ZUC0_AVESA</name>
<protein>
    <submittedName>
        <fullName evidence="1">Uncharacterized protein</fullName>
    </submittedName>
</protein>
<keyword evidence="2" id="KW-1185">Reference proteome</keyword>
<organism evidence="1 2">
    <name type="scientific">Avena sativa</name>
    <name type="common">Oat</name>
    <dbReference type="NCBI Taxonomy" id="4498"/>
    <lineage>
        <taxon>Eukaryota</taxon>
        <taxon>Viridiplantae</taxon>
        <taxon>Streptophyta</taxon>
        <taxon>Embryophyta</taxon>
        <taxon>Tracheophyta</taxon>
        <taxon>Spermatophyta</taxon>
        <taxon>Magnoliopsida</taxon>
        <taxon>Liliopsida</taxon>
        <taxon>Poales</taxon>
        <taxon>Poaceae</taxon>
        <taxon>BOP clade</taxon>
        <taxon>Pooideae</taxon>
        <taxon>Poodae</taxon>
        <taxon>Poeae</taxon>
        <taxon>Poeae Chloroplast Group 1 (Aveneae type)</taxon>
        <taxon>Aveninae</taxon>
        <taxon>Avena</taxon>
    </lineage>
</organism>
<proteinExistence type="predicted"/>
<dbReference type="EnsemblPlants" id="AVESA.00010b.r2.7AG1225030.1">
    <property type="protein sequence ID" value="AVESA.00010b.r2.7AG1225030.1.CDS.1"/>
    <property type="gene ID" value="AVESA.00010b.r2.7AG1225030"/>
</dbReference>
<reference evidence="1" key="1">
    <citation type="submission" date="2021-05" db="EMBL/GenBank/DDBJ databases">
        <authorList>
            <person name="Scholz U."/>
            <person name="Mascher M."/>
            <person name="Fiebig A."/>
        </authorList>
    </citation>
    <scope>NUCLEOTIDE SEQUENCE [LARGE SCALE GENOMIC DNA]</scope>
</reference>
<evidence type="ECO:0000313" key="2">
    <source>
        <dbReference type="Proteomes" id="UP001732700"/>
    </source>
</evidence>
<sequence>MEGQVQQFVTLRFGELWLDMPYGHLVTAASEIWKTTTASRAESKKEKEVSQAPKDGFVPVMSKSAKRRMSAAARASRAAAREPNVNVHKDTSSDSVPPGFEKEAYAKLASQEAPMWFQDTRECPVLAKGAAPLKIASSARSASAPASPTRREPSSSTTSTKIAVPLTPSKLKVGTPSKILHEASKECSYKLTSNLSGAASGVARKASAAEKGKAVMVEEAKSPRPLGQLRIDAPEFFPTYTEPSNKRSLMWRGVCLSPDDIRTCHVDPTATISDPLSSSVPMPRTSREGSFDPVHHRCRRQRARQAWVDILAPIDSNQARRQRKELTYPIRKRDGNANARIRGRPHTDFYTMMTRNICQTLKDMLPGHSMSADDVGGNIMRRAHALTKWPEYEEFVNEEHKRREYVTQAGRASARRASLKIREMAIPTDLDTVG</sequence>
<evidence type="ECO:0000313" key="1">
    <source>
        <dbReference type="EnsemblPlants" id="AVESA.00010b.r2.7AG1225030.1.CDS.1"/>
    </source>
</evidence>
<reference evidence="1" key="2">
    <citation type="submission" date="2025-09" db="UniProtKB">
        <authorList>
            <consortium name="EnsemblPlants"/>
        </authorList>
    </citation>
    <scope>IDENTIFICATION</scope>
</reference>
<dbReference type="Proteomes" id="UP001732700">
    <property type="component" value="Chromosome 7A"/>
</dbReference>
<accession>A0ACD5ZUC0</accession>